<sequence>MHPIHHIPCEILSEIFVQCLPSEYFSADPSTAPLVLAAVGSDWRRLSIATPRLWSRISLPLLRSLGDNSGIIQMFQCWLARSGGCPLSIDAFCLGRSKDNTPNSIPPVLLHALNECSSRWQEVKFMFSADDFRRLQAKNGLPLLRKLDVTVVGSPPEIPLTIFGNAPAIRVVQLGGGVSLSNFTFPMGQLRCIHTPSLSVGQFIHILREATNLVEFGTCVDVMETLPTSRTDVQAGNLRSLSLYLPDPNWINLLDSLTCPTLETLTLKSYGYSPIPANHLSRFISRSPLRFLSIGLPRSEAALNDLPECLSAAPRLEELSIKYLGQEPAYDLFRRMSIVHPAESHSFLPFLHTLIIGVRPQALYAQNRNRDRGWTYEEVLPMLVNRWNVHPAADAALTSARLRAFHLDVTDLDKDQSPTPSPPLKLPKRGSVVFAQMQALVAEGMRIWIDEEAEEECMHEY</sequence>
<proteinExistence type="predicted"/>
<dbReference type="AlphaFoldDB" id="A0AAD7FGT3"/>
<dbReference type="Proteomes" id="UP001221142">
    <property type="component" value="Unassembled WGS sequence"/>
</dbReference>
<dbReference type="EMBL" id="JARKIF010000018">
    <property type="protein sequence ID" value="KAJ7619346.1"/>
    <property type="molecule type" value="Genomic_DNA"/>
</dbReference>
<evidence type="ECO:0008006" key="3">
    <source>
        <dbReference type="Google" id="ProtNLM"/>
    </source>
</evidence>
<gene>
    <name evidence="1" type="ORF">FB45DRAFT_930513</name>
</gene>
<evidence type="ECO:0000313" key="1">
    <source>
        <dbReference type="EMBL" id="KAJ7619346.1"/>
    </source>
</evidence>
<dbReference type="SUPFAM" id="SSF52047">
    <property type="entry name" value="RNI-like"/>
    <property type="match status" value="1"/>
</dbReference>
<reference evidence="1" key="1">
    <citation type="submission" date="2023-03" db="EMBL/GenBank/DDBJ databases">
        <title>Massive genome expansion in bonnet fungi (Mycena s.s.) driven by repeated elements and novel gene families across ecological guilds.</title>
        <authorList>
            <consortium name="Lawrence Berkeley National Laboratory"/>
            <person name="Harder C.B."/>
            <person name="Miyauchi S."/>
            <person name="Viragh M."/>
            <person name="Kuo A."/>
            <person name="Thoen E."/>
            <person name="Andreopoulos B."/>
            <person name="Lu D."/>
            <person name="Skrede I."/>
            <person name="Drula E."/>
            <person name="Henrissat B."/>
            <person name="Morin E."/>
            <person name="Kohler A."/>
            <person name="Barry K."/>
            <person name="LaButti K."/>
            <person name="Morin E."/>
            <person name="Salamov A."/>
            <person name="Lipzen A."/>
            <person name="Mereny Z."/>
            <person name="Hegedus B."/>
            <person name="Baldrian P."/>
            <person name="Stursova M."/>
            <person name="Weitz H."/>
            <person name="Taylor A."/>
            <person name="Grigoriev I.V."/>
            <person name="Nagy L.G."/>
            <person name="Martin F."/>
            <person name="Kauserud H."/>
        </authorList>
    </citation>
    <scope>NUCLEOTIDE SEQUENCE</scope>
    <source>
        <strain evidence="1">9284</strain>
    </source>
</reference>
<evidence type="ECO:0000313" key="2">
    <source>
        <dbReference type="Proteomes" id="UP001221142"/>
    </source>
</evidence>
<name>A0AAD7FGT3_9AGAR</name>
<accession>A0AAD7FGT3</accession>
<protein>
    <recommendedName>
        <fullName evidence="3">F-box domain-containing protein</fullName>
    </recommendedName>
</protein>
<organism evidence="1 2">
    <name type="scientific">Roridomyces roridus</name>
    <dbReference type="NCBI Taxonomy" id="1738132"/>
    <lineage>
        <taxon>Eukaryota</taxon>
        <taxon>Fungi</taxon>
        <taxon>Dikarya</taxon>
        <taxon>Basidiomycota</taxon>
        <taxon>Agaricomycotina</taxon>
        <taxon>Agaricomycetes</taxon>
        <taxon>Agaricomycetidae</taxon>
        <taxon>Agaricales</taxon>
        <taxon>Marasmiineae</taxon>
        <taxon>Mycenaceae</taxon>
        <taxon>Roridomyces</taxon>
    </lineage>
</organism>
<dbReference type="InterPro" id="IPR032675">
    <property type="entry name" value="LRR_dom_sf"/>
</dbReference>
<keyword evidence="2" id="KW-1185">Reference proteome</keyword>
<comment type="caution">
    <text evidence="1">The sequence shown here is derived from an EMBL/GenBank/DDBJ whole genome shotgun (WGS) entry which is preliminary data.</text>
</comment>
<dbReference type="Gene3D" id="3.80.10.10">
    <property type="entry name" value="Ribonuclease Inhibitor"/>
    <property type="match status" value="1"/>
</dbReference>